<dbReference type="InterPro" id="IPR032466">
    <property type="entry name" value="Metal_Hydrolase"/>
</dbReference>
<name>A0ABP8ISS7_9BACT</name>
<evidence type="ECO:0000313" key="4">
    <source>
        <dbReference type="Proteomes" id="UP001501153"/>
    </source>
</evidence>
<dbReference type="EMBL" id="BAABGZ010000081">
    <property type="protein sequence ID" value="GAA4370280.1"/>
    <property type="molecule type" value="Genomic_DNA"/>
</dbReference>
<accession>A0ABP8ISS7</accession>
<gene>
    <name evidence="3" type="ORF">GCM10023185_44670</name>
</gene>
<dbReference type="Proteomes" id="UP001501153">
    <property type="component" value="Unassembled WGS sequence"/>
</dbReference>
<protein>
    <submittedName>
        <fullName evidence="3">Amidohydrolase</fullName>
    </submittedName>
</protein>
<feature type="chain" id="PRO_5046415102" evidence="1">
    <location>
        <begin position="35"/>
        <end position="450"/>
    </location>
</feature>
<sequence length="450" mass="48917">MKKFKNRPADAVPRLMDIKLRIALLLALPLATHAQVPTPAPAQAKPILITGATLHVGNGTVVPNAAVAFDKGRLTYAGPAAGFSGDRSGYETIAADGQHLYPGLIVPSTPMGLTEIEAVRATVDEAEVGSLNPNVRSLIAYNTDSDILPTVRTNGVLLAQTTPQGGLLSGQSSVVQLDAWNWQDAVVRADDGQHLRWPAMIFRLNPNEETAQLDRRQKARETQLRDLEQLLAEASAYRQLPAGRKENLRLAALSGLFDGSKTLYIHTDYGKEIIESVRFAKRLGVQQVAVVGARDAWMVLDFLKQNDISVVVSRLHALPRRDADDYDQPYKLPAQLQAAGVRFCLDYQGDQEVPGSRNLAFIAGTAAAFGLTKEQALTAVTYTTAQILGIAKDYGSLETGKSATLVLSRGDLLDMRSNAVTRAFIDGRDVNLNSKQTYLEQKFRGKYGVK</sequence>
<dbReference type="Gene3D" id="3.20.20.140">
    <property type="entry name" value="Metal-dependent hydrolases"/>
    <property type="match status" value="1"/>
</dbReference>
<dbReference type="InterPro" id="IPR006680">
    <property type="entry name" value="Amidohydro-rel"/>
</dbReference>
<reference evidence="4" key="1">
    <citation type="journal article" date="2019" name="Int. J. Syst. Evol. Microbiol.">
        <title>The Global Catalogue of Microorganisms (GCM) 10K type strain sequencing project: providing services to taxonomists for standard genome sequencing and annotation.</title>
        <authorList>
            <consortium name="The Broad Institute Genomics Platform"/>
            <consortium name="The Broad Institute Genome Sequencing Center for Infectious Disease"/>
            <person name="Wu L."/>
            <person name="Ma J."/>
        </authorList>
    </citation>
    <scope>NUCLEOTIDE SEQUENCE [LARGE SCALE GENOMIC DNA]</scope>
    <source>
        <strain evidence="4">JCM 17923</strain>
    </source>
</reference>
<comment type="caution">
    <text evidence="3">The sequence shown here is derived from an EMBL/GenBank/DDBJ whole genome shotgun (WGS) entry which is preliminary data.</text>
</comment>
<proteinExistence type="predicted"/>
<organism evidence="3 4">
    <name type="scientific">Hymenobacter saemangeumensis</name>
    <dbReference type="NCBI Taxonomy" id="1084522"/>
    <lineage>
        <taxon>Bacteria</taxon>
        <taxon>Pseudomonadati</taxon>
        <taxon>Bacteroidota</taxon>
        <taxon>Cytophagia</taxon>
        <taxon>Cytophagales</taxon>
        <taxon>Hymenobacteraceae</taxon>
        <taxon>Hymenobacter</taxon>
    </lineage>
</organism>
<dbReference type="InterPro" id="IPR051781">
    <property type="entry name" value="Metallo-dep_Hydrolase"/>
</dbReference>
<dbReference type="RefSeq" id="WP_345238385.1">
    <property type="nucleotide sequence ID" value="NZ_BAABGZ010000081.1"/>
</dbReference>
<dbReference type="Pfam" id="PF01979">
    <property type="entry name" value="Amidohydro_1"/>
    <property type="match status" value="1"/>
</dbReference>
<dbReference type="SUPFAM" id="SSF51556">
    <property type="entry name" value="Metallo-dependent hydrolases"/>
    <property type="match status" value="1"/>
</dbReference>
<feature type="signal peptide" evidence="1">
    <location>
        <begin position="1"/>
        <end position="34"/>
    </location>
</feature>
<evidence type="ECO:0000313" key="3">
    <source>
        <dbReference type="EMBL" id="GAA4370280.1"/>
    </source>
</evidence>
<dbReference type="PANTHER" id="PTHR43135">
    <property type="entry name" value="ALPHA-D-RIBOSE 1-METHYLPHOSPHONATE 5-TRIPHOSPHATE DIPHOSPHATASE"/>
    <property type="match status" value="1"/>
</dbReference>
<feature type="domain" description="Amidohydrolase-related" evidence="2">
    <location>
        <begin position="359"/>
        <end position="428"/>
    </location>
</feature>
<evidence type="ECO:0000259" key="2">
    <source>
        <dbReference type="Pfam" id="PF01979"/>
    </source>
</evidence>
<evidence type="ECO:0000256" key="1">
    <source>
        <dbReference type="SAM" id="SignalP"/>
    </source>
</evidence>
<dbReference type="SUPFAM" id="SSF51338">
    <property type="entry name" value="Composite domain of metallo-dependent hydrolases"/>
    <property type="match status" value="1"/>
</dbReference>
<keyword evidence="4" id="KW-1185">Reference proteome</keyword>
<dbReference type="InterPro" id="IPR011059">
    <property type="entry name" value="Metal-dep_hydrolase_composite"/>
</dbReference>
<keyword evidence="1" id="KW-0732">Signal</keyword>
<dbReference type="PANTHER" id="PTHR43135:SF3">
    <property type="entry name" value="ALPHA-D-RIBOSE 1-METHYLPHOSPHONATE 5-TRIPHOSPHATE DIPHOSPHATASE"/>
    <property type="match status" value="1"/>
</dbReference>